<protein>
    <submittedName>
        <fullName evidence="1">Uncharacterized protein</fullName>
    </submittedName>
</protein>
<proteinExistence type="predicted"/>
<sequence length="40" mass="4326">MLLGIGLQAEGRRHEGLEVRGLVHPRRRLADPEGSPSGHA</sequence>
<evidence type="ECO:0000313" key="1">
    <source>
        <dbReference type="EMBL" id="JAH79620.1"/>
    </source>
</evidence>
<accession>A0A0E9VQE5</accession>
<reference evidence="1" key="1">
    <citation type="submission" date="2014-11" db="EMBL/GenBank/DDBJ databases">
        <authorList>
            <person name="Amaro Gonzalez C."/>
        </authorList>
    </citation>
    <scope>NUCLEOTIDE SEQUENCE</scope>
</reference>
<dbReference type="EMBL" id="GBXM01028957">
    <property type="protein sequence ID" value="JAH79620.1"/>
    <property type="molecule type" value="Transcribed_RNA"/>
</dbReference>
<name>A0A0E9VQE5_ANGAN</name>
<organism evidence="1">
    <name type="scientific">Anguilla anguilla</name>
    <name type="common">European freshwater eel</name>
    <name type="synonym">Muraena anguilla</name>
    <dbReference type="NCBI Taxonomy" id="7936"/>
    <lineage>
        <taxon>Eukaryota</taxon>
        <taxon>Metazoa</taxon>
        <taxon>Chordata</taxon>
        <taxon>Craniata</taxon>
        <taxon>Vertebrata</taxon>
        <taxon>Euteleostomi</taxon>
        <taxon>Actinopterygii</taxon>
        <taxon>Neopterygii</taxon>
        <taxon>Teleostei</taxon>
        <taxon>Anguilliformes</taxon>
        <taxon>Anguillidae</taxon>
        <taxon>Anguilla</taxon>
    </lineage>
</organism>
<reference evidence="1" key="2">
    <citation type="journal article" date="2015" name="Fish Shellfish Immunol.">
        <title>Early steps in the European eel (Anguilla anguilla)-Vibrio vulnificus interaction in the gills: Role of the RtxA13 toxin.</title>
        <authorList>
            <person name="Callol A."/>
            <person name="Pajuelo D."/>
            <person name="Ebbesson L."/>
            <person name="Teles M."/>
            <person name="MacKenzie S."/>
            <person name="Amaro C."/>
        </authorList>
    </citation>
    <scope>NUCLEOTIDE SEQUENCE</scope>
</reference>
<dbReference type="AlphaFoldDB" id="A0A0E9VQE5"/>